<dbReference type="Proteomes" id="UP000037904">
    <property type="component" value="Unassembled WGS sequence"/>
</dbReference>
<feature type="region of interest" description="Disordered" evidence="1">
    <location>
        <begin position="146"/>
        <end position="168"/>
    </location>
</feature>
<comment type="caution">
    <text evidence="2">The sequence shown here is derived from an EMBL/GenBank/DDBJ whole genome shotgun (WGS) entry which is preliminary data.</text>
</comment>
<feature type="compositionally biased region" description="Basic and acidic residues" evidence="1">
    <location>
        <begin position="151"/>
        <end position="168"/>
    </location>
</feature>
<gene>
    <name evidence="2" type="ORF">FLAG1_10607</name>
</gene>
<evidence type="ECO:0000313" key="2">
    <source>
        <dbReference type="EMBL" id="KPA36616.1"/>
    </source>
</evidence>
<sequence>MANISVKKLSLVDGAEELDLPDEAAVILDDLRNEIRGITPIVKQQGVKILYSYGTPESCGKLSSAIGRHKAQEIKKILSTVRLKPKDARMPKPEIVKVERSGVYTSQDFAGLAVLISDPVGIVVKMGSKRVSHEWEPGKILLLMPDTSLQPKDKDGTGNSEAEGKGMDKPLELSDFFYTMIPVEHHHQ</sequence>
<reference evidence="2 3" key="1">
    <citation type="submission" date="2015-04" db="EMBL/GenBank/DDBJ databases">
        <title>The draft genome sequence of Fusarium langsethiae, a T-2/HT-2 mycotoxin producer.</title>
        <authorList>
            <person name="Lysoe E."/>
            <person name="Divon H.H."/>
            <person name="Terzi V."/>
            <person name="Orru L."/>
            <person name="Lamontanara A."/>
            <person name="Kolseth A.-K."/>
            <person name="Frandsen R.J."/>
            <person name="Nielsen K."/>
            <person name="Thrane U."/>
        </authorList>
    </citation>
    <scope>NUCLEOTIDE SEQUENCE [LARGE SCALE GENOMIC DNA]</scope>
    <source>
        <strain evidence="2 3">Fl201059</strain>
    </source>
</reference>
<evidence type="ECO:0000313" key="3">
    <source>
        <dbReference type="Proteomes" id="UP000037904"/>
    </source>
</evidence>
<keyword evidence="3" id="KW-1185">Reference proteome</keyword>
<proteinExistence type="predicted"/>
<organism evidence="2 3">
    <name type="scientific">Fusarium langsethiae</name>
    <dbReference type="NCBI Taxonomy" id="179993"/>
    <lineage>
        <taxon>Eukaryota</taxon>
        <taxon>Fungi</taxon>
        <taxon>Dikarya</taxon>
        <taxon>Ascomycota</taxon>
        <taxon>Pezizomycotina</taxon>
        <taxon>Sordariomycetes</taxon>
        <taxon>Hypocreomycetidae</taxon>
        <taxon>Hypocreales</taxon>
        <taxon>Nectriaceae</taxon>
        <taxon>Fusarium</taxon>
    </lineage>
</organism>
<protein>
    <submittedName>
        <fullName evidence="2">Uncharacterized protein</fullName>
    </submittedName>
</protein>
<name>A0A0M9EP23_FUSLA</name>
<dbReference type="AlphaFoldDB" id="A0A0M9EP23"/>
<dbReference type="EMBL" id="JXCE01000587">
    <property type="protein sequence ID" value="KPA36616.1"/>
    <property type="molecule type" value="Genomic_DNA"/>
</dbReference>
<accession>A0A0M9EP23</accession>
<evidence type="ECO:0000256" key="1">
    <source>
        <dbReference type="SAM" id="MobiDB-lite"/>
    </source>
</evidence>